<reference evidence="2 3" key="1">
    <citation type="submission" date="2010-01" db="EMBL/GenBank/DDBJ databases">
        <authorList>
            <person name="Weinstock G."/>
            <person name="Sodergren E."/>
            <person name="Clifton S."/>
            <person name="Fulton L."/>
            <person name="Fulton B."/>
            <person name="Courtney L."/>
            <person name="Fronick C."/>
            <person name="Harrison M."/>
            <person name="Strong C."/>
            <person name="Farmer C."/>
            <person name="Delahaunty K."/>
            <person name="Markovic C."/>
            <person name="Hall O."/>
            <person name="Minx P."/>
            <person name="Tomlinson C."/>
            <person name="Mitreva M."/>
            <person name="Nelson J."/>
            <person name="Hou S."/>
            <person name="Wollam A."/>
            <person name="Pepin K.H."/>
            <person name="Johnson M."/>
            <person name="Bhonagiri V."/>
            <person name="Nash W.E."/>
            <person name="Warren W."/>
            <person name="Chinwalla A."/>
            <person name="Mardis E.R."/>
            <person name="Wilson R.K."/>
        </authorList>
    </citation>
    <scope>NUCLEOTIDE SEQUENCE [LARGE SCALE GENOMIC DNA]</scope>
    <source>
        <strain evidence="2 3">NJ9703</strain>
    </source>
</reference>
<dbReference type="Gene3D" id="3.30.70.1230">
    <property type="entry name" value="Nucleotide cyclase"/>
    <property type="match status" value="1"/>
</dbReference>
<evidence type="ECO:0000313" key="2">
    <source>
        <dbReference type="EMBL" id="EFC51762.1"/>
    </source>
</evidence>
<proteinExistence type="predicted"/>
<dbReference type="EMBL" id="ACEO02000008">
    <property type="protein sequence ID" value="EFC51762.1"/>
    <property type="molecule type" value="Genomic_DNA"/>
</dbReference>
<sequence length="249" mass="28486">MSEYDYIQGKNRVESILDNHMIIEKKKKLPVDGNFTFENGYRTWLTSIFIDIRDSSRLFTSKNQEETAKVIRAFISELIEILRDDDGFMLEIGIRGDCVYAIYNTPLKSDELKCADKTFYANTFINMFNKMLEQRGIDPIRVGIGMSTGCDLVIKTGRKGVGINEKVWIGKAVTEASNLSSLGDKDDYRRLMYSSLSYINFIDGLKARNSKKDVEKWFTSIDDPMPNIDIAYNASVIKPAFDEWINSNV</sequence>
<organism evidence="2 3">
    <name type="scientific">Neisseria subflava NJ9703</name>
    <dbReference type="NCBI Taxonomy" id="546268"/>
    <lineage>
        <taxon>Bacteria</taxon>
        <taxon>Pseudomonadati</taxon>
        <taxon>Pseudomonadota</taxon>
        <taxon>Betaproteobacteria</taxon>
        <taxon>Neisseriales</taxon>
        <taxon>Neisseriaceae</taxon>
        <taxon>Neisseria</taxon>
    </lineage>
</organism>
<evidence type="ECO:0000259" key="1">
    <source>
        <dbReference type="PROSITE" id="PS50125"/>
    </source>
</evidence>
<name>A0A9W5IQ64_NEISU</name>
<dbReference type="AlphaFoldDB" id="A0A9W5IQ64"/>
<dbReference type="Proteomes" id="UP000004621">
    <property type="component" value="Unassembled WGS sequence"/>
</dbReference>
<accession>A0A9W5IQ64</accession>
<dbReference type="GO" id="GO:0035556">
    <property type="term" value="P:intracellular signal transduction"/>
    <property type="evidence" value="ECO:0007669"/>
    <property type="project" value="InterPro"/>
</dbReference>
<gene>
    <name evidence="2" type="ORF">NEISUBOT_04753</name>
</gene>
<dbReference type="InterPro" id="IPR001054">
    <property type="entry name" value="A/G_cyclase"/>
</dbReference>
<evidence type="ECO:0000313" key="3">
    <source>
        <dbReference type="Proteomes" id="UP000004621"/>
    </source>
</evidence>
<dbReference type="GO" id="GO:0009190">
    <property type="term" value="P:cyclic nucleotide biosynthetic process"/>
    <property type="evidence" value="ECO:0007669"/>
    <property type="project" value="InterPro"/>
</dbReference>
<dbReference type="RefSeq" id="WP_004520322.1">
    <property type="nucleotide sequence ID" value="NZ_ACEO02000008.1"/>
</dbReference>
<comment type="caution">
    <text evidence="2">The sequence shown here is derived from an EMBL/GenBank/DDBJ whole genome shotgun (WGS) entry which is preliminary data.</text>
</comment>
<dbReference type="InterPro" id="IPR029787">
    <property type="entry name" value="Nucleotide_cyclase"/>
</dbReference>
<dbReference type="GO" id="GO:0004016">
    <property type="term" value="F:adenylate cyclase activity"/>
    <property type="evidence" value="ECO:0007669"/>
    <property type="project" value="UniProtKB-ARBA"/>
</dbReference>
<dbReference type="SUPFAM" id="SSF55073">
    <property type="entry name" value="Nucleotide cyclase"/>
    <property type="match status" value="1"/>
</dbReference>
<feature type="domain" description="Guanylate cyclase" evidence="1">
    <location>
        <begin position="46"/>
        <end position="180"/>
    </location>
</feature>
<dbReference type="Pfam" id="PF00211">
    <property type="entry name" value="Guanylate_cyc"/>
    <property type="match status" value="1"/>
</dbReference>
<protein>
    <recommendedName>
        <fullName evidence="1">Guanylate cyclase domain-containing protein</fullName>
    </recommendedName>
</protein>
<dbReference type="PROSITE" id="PS50125">
    <property type="entry name" value="GUANYLATE_CYCLASE_2"/>
    <property type="match status" value="1"/>
</dbReference>